<proteinExistence type="inferred from homology"/>
<dbReference type="SUPFAM" id="SSF88713">
    <property type="entry name" value="Glycoside hydrolase/deacetylase"/>
    <property type="match status" value="1"/>
</dbReference>
<evidence type="ECO:0000259" key="4">
    <source>
        <dbReference type="Pfam" id="PF03065"/>
    </source>
</evidence>
<dbReference type="GO" id="GO:0016787">
    <property type="term" value="F:hydrolase activity"/>
    <property type="evidence" value="ECO:0007669"/>
    <property type="project" value="UniProtKB-KW"/>
</dbReference>
<dbReference type="CDD" id="cd10796">
    <property type="entry name" value="GH57N_APU"/>
    <property type="match status" value="1"/>
</dbReference>
<dbReference type="InterPro" id="IPR011330">
    <property type="entry name" value="Glyco_hydro/deAcase_b/a-brl"/>
</dbReference>
<evidence type="ECO:0000256" key="1">
    <source>
        <dbReference type="ARBA" id="ARBA00006821"/>
    </source>
</evidence>
<keyword evidence="5" id="KW-0378">Hydrolase</keyword>
<dbReference type="PANTHER" id="PTHR36306">
    <property type="entry name" value="ALPHA-AMYLASE-RELATED-RELATED"/>
    <property type="match status" value="1"/>
</dbReference>
<evidence type="ECO:0000256" key="3">
    <source>
        <dbReference type="RuleBase" id="RU361196"/>
    </source>
</evidence>
<dbReference type="EMBL" id="JAFIRA010000033">
    <property type="protein sequence ID" value="MCJ2543643.1"/>
    <property type="molecule type" value="Genomic_DNA"/>
</dbReference>
<evidence type="ECO:0000313" key="5">
    <source>
        <dbReference type="EMBL" id="MCJ2543643.1"/>
    </source>
</evidence>
<dbReference type="Gene3D" id="3.20.110.10">
    <property type="entry name" value="Glycoside hydrolase 38, N terminal domain"/>
    <property type="match status" value="1"/>
</dbReference>
<dbReference type="PANTHER" id="PTHR36306:SF1">
    <property type="entry name" value="ALPHA-AMYLASE-RELATED"/>
    <property type="match status" value="1"/>
</dbReference>
<dbReference type="InterPro" id="IPR027291">
    <property type="entry name" value="Glyco_hydro_38_N_sf"/>
</dbReference>
<sequence length="735" mass="85165">MTYPLHVALIWHQHQPLYKSPVAGKYRMPWVRLHGIKDYLDLILLLERFPRLHQTVNLVPSLIIQIEEYVAGSAFDPYLELTLTPTEKLNTEQLRFVIERFFDSHYPHMIEPYPRYRQLYEQRESQGVNWCLQYWTQQDFSDLLAWHNLSWFDPLFQEDPEIEGWIKMGSGFTLADRQRIYAKQQQILSAIIPQHAKMQSSGQLELTTSPYTHPILPLLVSERSARVARPGLPLPRYSFHWEQDVHVHLERGKQVYRERFGRDPRGLWPSEQAVSPAILIPIQKQGFNWIISDEGVLGWSLGHPFHRDEQGHILEADQLYRPYRLETELGELAIIFRDHRLSDLIGFSYSAMSADAAAKDLIGHLETIRNRLPQDQPWLVTIALDGENCWEYYPQDGKPFLENLYTRLSQHPSLRLVTVSEFLDQFPPTEFLPAEQLHSGSWIEADFTTWIGDPVKNRAWELLAQARQVIQDHPNANPQAWEALWAAEGSDWFWWFGMGHSSAHDAVFDQLFREHLQALYSALGETVPTVLYFPLEDHDGLGDRLPQGFIHPTINGRPAEREWTQAGRVEIGGARGTMHRNSIIRRLWYGFDHFNFYLRLDFSSAIQRPKQLQVLWFYPNRITVNSAIPLQSLPEEAPLNYHYRHLLQLFLPSPSPGQHPAQVEAKLLEAGANHSWHAIDHQIQAVVDTCLEVAVPWANLGTQPGQEMQFIIVAAERDTFQEAIPPKATIALRIP</sequence>
<dbReference type="Pfam" id="PF03065">
    <property type="entry name" value="Glyco_hydro_57"/>
    <property type="match status" value="1"/>
</dbReference>
<protein>
    <submittedName>
        <fullName evidence="5">Glycoside hydrolase</fullName>
    </submittedName>
</protein>
<comment type="similarity">
    <text evidence="1 3">Belongs to the glycosyl hydrolase 57 family.</text>
</comment>
<organism evidence="5 6">
    <name type="scientific">Thermostichus vulcanus str. 'Rupite'</name>
    <dbReference type="NCBI Taxonomy" id="2813851"/>
    <lineage>
        <taxon>Bacteria</taxon>
        <taxon>Bacillati</taxon>
        <taxon>Cyanobacteriota</taxon>
        <taxon>Cyanophyceae</taxon>
        <taxon>Thermostichales</taxon>
        <taxon>Thermostichaceae</taxon>
        <taxon>Thermostichus</taxon>
    </lineage>
</organism>
<dbReference type="RefSeq" id="WP_244351269.1">
    <property type="nucleotide sequence ID" value="NZ_JAFIRA010000033.1"/>
</dbReference>
<name>A0ABT0CCZ9_THEVL</name>
<accession>A0ABT0CCZ9</accession>
<evidence type="ECO:0000313" key="6">
    <source>
        <dbReference type="Proteomes" id="UP000830835"/>
    </source>
</evidence>
<dbReference type="InterPro" id="IPR052046">
    <property type="entry name" value="GH57_Enzymes"/>
</dbReference>
<gene>
    <name evidence="5" type="ORF">JX360_12120</name>
</gene>
<keyword evidence="2 3" id="KW-0119">Carbohydrate metabolism</keyword>
<dbReference type="InterPro" id="IPR004300">
    <property type="entry name" value="Glyco_hydro_57_N"/>
</dbReference>
<dbReference type="Proteomes" id="UP000830835">
    <property type="component" value="Unassembled WGS sequence"/>
</dbReference>
<reference evidence="5" key="1">
    <citation type="submission" date="2021-02" db="EMBL/GenBank/DDBJ databases">
        <title>The CRISPR/cas machinery reduction and long-range gene transfer in the hot spring cyanobacterium Synechococcus.</title>
        <authorList>
            <person name="Dvorak P."/>
            <person name="Jahodarova E."/>
            <person name="Hasler P."/>
            <person name="Poulickova A."/>
        </authorList>
    </citation>
    <scope>NUCLEOTIDE SEQUENCE</scope>
    <source>
        <strain evidence="5">Rupite</strain>
    </source>
</reference>
<comment type="caution">
    <text evidence="5">The sequence shown here is derived from an EMBL/GenBank/DDBJ whole genome shotgun (WGS) entry which is preliminary data.</text>
</comment>
<keyword evidence="6" id="KW-1185">Reference proteome</keyword>
<evidence type="ECO:0000256" key="2">
    <source>
        <dbReference type="ARBA" id="ARBA00023277"/>
    </source>
</evidence>
<feature type="domain" description="Glycoside hydrolase family 57 N-terminal" evidence="4">
    <location>
        <begin position="8"/>
        <end position="433"/>
    </location>
</feature>